<gene>
    <name evidence="2" type="ordered locus">Mnod_2566</name>
</gene>
<feature type="domain" description="SAF" evidence="1">
    <location>
        <begin position="41"/>
        <end position="106"/>
    </location>
</feature>
<dbReference type="STRING" id="460265.Mnod_2566"/>
<dbReference type="eggNOG" id="COG3745">
    <property type="taxonomic scope" value="Bacteria"/>
</dbReference>
<dbReference type="Proteomes" id="UP000008207">
    <property type="component" value="Chromosome"/>
</dbReference>
<accession>B8IDY4</accession>
<dbReference type="KEGG" id="mno:Mnod_2566"/>
<evidence type="ECO:0000259" key="1">
    <source>
        <dbReference type="SMART" id="SM00858"/>
    </source>
</evidence>
<dbReference type="AlphaFoldDB" id="B8IDY4"/>
<dbReference type="HOGENOM" id="CLU_057068_4_1_5"/>
<dbReference type="NCBIfam" id="TIGR03177">
    <property type="entry name" value="pilus_cpaB"/>
    <property type="match status" value="1"/>
</dbReference>
<name>B8IDY4_METNO</name>
<dbReference type="OrthoDB" id="163768at2"/>
<sequence length="307" mass="33106">MRLGSTLTLVLALALGGSAAFLARSYLMSVSSVGPAPLPAHTIVVATQPLPFGTQLTPENTTEIDWPSETRLEGSFATRDELLRGERRVVLSSIARNEVVLAGKITGPGQRATLSTLIEEGMRAVAVRVDDVRGVAGFILPNDRVDVVLTRDEEARESKGFADILLQNVKVLAIDQLANDHADKPTVARAVTLELNPVQAQKIILAQGVGRLSLILNKAGNATSDTPSRVTVADLGRPEIAGPKDDAKERIARLEARIEELKRSRAQQDLPVLTAQPAPIVRDATRTVNVVRDGVRREQYSVVIESR</sequence>
<dbReference type="SMART" id="SM00858">
    <property type="entry name" value="SAF"/>
    <property type="match status" value="1"/>
</dbReference>
<dbReference type="InterPro" id="IPR017592">
    <property type="entry name" value="Pilus_assmbl_Flp-typ_CpaB"/>
</dbReference>
<evidence type="ECO:0000313" key="3">
    <source>
        <dbReference type="Proteomes" id="UP000008207"/>
    </source>
</evidence>
<keyword evidence="3" id="KW-1185">Reference proteome</keyword>
<dbReference type="InterPro" id="IPR013974">
    <property type="entry name" value="SAF"/>
</dbReference>
<dbReference type="EMBL" id="CP001349">
    <property type="protein sequence ID" value="ACL57530.1"/>
    <property type="molecule type" value="Genomic_DNA"/>
</dbReference>
<protein>
    <submittedName>
        <fullName evidence="2">Flp pilus assembly protein CpaB</fullName>
    </submittedName>
</protein>
<dbReference type="Pfam" id="PF16976">
    <property type="entry name" value="RcpC"/>
    <property type="match status" value="1"/>
</dbReference>
<organism evidence="2 3">
    <name type="scientific">Methylobacterium nodulans (strain LMG 21967 / CNCM I-2342 / ORS 2060)</name>
    <dbReference type="NCBI Taxonomy" id="460265"/>
    <lineage>
        <taxon>Bacteria</taxon>
        <taxon>Pseudomonadati</taxon>
        <taxon>Pseudomonadota</taxon>
        <taxon>Alphaproteobacteria</taxon>
        <taxon>Hyphomicrobiales</taxon>
        <taxon>Methylobacteriaceae</taxon>
        <taxon>Methylobacterium</taxon>
    </lineage>
</organism>
<evidence type="ECO:0000313" key="2">
    <source>
        <dbReference type="EMBL" id="ACL57530.1"/>
    </source>
</evidence>
<dbReference type="RefSeq" id="WP_015929209.1">
    <property type="nucleotide sequence ID" value="NC_011894.1"/>
</dbReference>
<dbReference type="CDD" id="cd11614">
    <property type="entry name" value="SAF_CpaB_FlgA_like"/>
    <property type="match status" value="1"/>
</dbReference>
<proteinExistence type="predicted"/>
<dbReference type="InterPro" id="IPR031571">
    <property type="entry name" value="RcpC_dom"/>
</dbReference>
<reference evidence="2 3" key="1">
    <citation type="submission" date="2009-01" db="EMBL/GenBank/DDBJ databases">
        <title>Complete sequence of chromosome of Methylobacterium nodulans ORS 2060.</title>
        <authorList>
            <consortium name="US DOE Joint Genome Institute"/>
            <person name="Lucas S."/>
            <person name="Copeland A."/>
            <person name="Lapidus A."/>
            <person name="Glavina del Rio T."/>
            <person name="Dalin E."/>
            <person name="Tice H."/>
            <person name="Bruce D."/>
            <person name="Goodwin L."/>
            <person name="Pitluck S."/>
            <person name="Sims D."/>
            <person name="Brettin T."/>
            <person name="Detter J.C."/>
            <person name="Han C."/>
            <person name="Larimer F."/>
            <person name="Land M."/>
            <person name="Hauser L."/>
            <person name="Kyrpides N."/>
            <person name="Ivanova N."/>
            <person name="Marx C.J."/>
            <person name="Richardson P."/>
        </authorList>
    </citation>
    <scope>NUCLEOTIDE SEQUENCE [LARGE SCALE GENOMIC DNA]</scope>
    <source>
        <strain evidence="3">LMG 21967 / CNCM I-2342 / ORS 2060</strain>
    </source>
</reference>